<dbReference type="InterPro" id="IPR015955">
    <property type="entry name" value="Lactate_DH/Glyco_Ohase_4_C"/>
</dbReference>
<keyword evidence="2 6" id="KW-0560">Oxidoreductase</keyword>
<dbReference type="Pfam" id="PF00056">
    <property type="entry name" value="Ldh_1_N"/>
    <property type="match status" value="1"/>
</dbReference>
<comment type="caution">
    <text evidence="9">The sequence shown here is derived from an EMBL/GenBank/DDBJ whole genome shotgun (WGS) entry which is preliminary data.</text>
</comment>
<dbReference type="SUPFAM" id="SSF56327">
    <property type="entry name" value="LDH C-terminal domain-like"/>
    <property type="match status" value="1"/>
</dbReference>
<evidence type="ECO:0000256" key="2">
    <source>
        <dbReference type="ARBA" id="ARBA00023002"/>
    </source>
</evidence>
<gene>
    <name evidence="9" type="ORF">DCF25_13150</name>
</gene>
<evidence type="ECO:0000256" key="5">
    <source>
        <dbReference type="PIRSR" id="PIRSR000102-3"/>
    </source>
</evidence>
<evidence type="ECO:0000313" key="9">
    <source>
        <dbReference type="EMBL" id="PZO15731.1"/>
    </source>
</evidence>
<dbReference type="InterPro" id="IPR022383">
    <property type="entry name" value="Lactate/malate_DH_C"/>
</dbReference>
<feature type="domain" description="Lactate/malate dehydrogenase N-terminal" evidence="7">
    <location>
        <begin position="2"/>
        <end position="139"/>
    </location>
</feature>
<comment type="similarity">
    <text evidence="1">Belongs to the LDH/MDH superfamily. LDH family.</text>
</comment>
<reference evidence="9 10" key="2">
    <citation type="submission" date="2018-06" db="EMBL/GenBank/DDBJ databases">
        <title>Metagenomic assembly of (sub)arctic Cyanobacteria and their associated microbiome from non-axenic cultures.</title>
        <authorList>
            <person name="Baurain D."/>
        </authorList>
    </citation>
    <scope>NUCLEOTIDE SEQUENCE [LARGE SCALE GENOMIC DNA]</scope>
    <source>
        <strain evidence="9">ULC129bin1</strain>
    </source>
</reference>
<keyword evidence="3 5" id="KW-0520">NAD</keyword>
<dbReference type="AlphaFoldDB" id="A0A2W4VTU5"/>
<proteinExistence type="inferred from homology"/>
<evidence type="ECO:0000259" key="8">
    <source>
        <dbReference type="Pfam" id="PF02866"/>
    </source>
</evidence>
<protein>
    <submittedName>
        <fullName evidence="9">Malate dehydrogenase</fullName>
    </submittedName>
</protein>
<dbReference type="GO" id="GO:0004459">
    <property type="term" value="F:L-lactate dehydrogenase (NAD+) activity"/>
    <property type="evidence" value="ECO:0007669"/>
    <property type="project" value="TreeGrafter"/>
</dbReference>
<evidence type="ECO:0000256" key="3">
    <source>
        <dbReference type="ARBA" id="ARBA00023027"/>
    </source>
</evidence>
<name>A0A2W4VTU5_9CYAN</name>
<dbReference type="GO" id="GO:0006089">
    <property type="term" value="P:lactate metabolic process"/>
    <property type="evidence" value="ECO:0007669"/>
    <property type="project" value="TreeGrafter"/>
</dbReference>
<organism evidence="9 10">
    <name type="scientific">Leptolyngbya foveolarum</name>
    <dbReference type="NCBI Taxonomy" id="47253"/>
    <lineage>
        <taxon>Bacteria</taxon>
        <taxon>Bacillati</taxon>
        <taxon>Cyanobacteriota</taxon>
        <taxon>Cyanophyceae</taxon>
        <taxon>Leptolyngbyales</taxon>
        <taxon>Leptolyngbyaceae</taxon>
        <taxon>Leptolyngbya group</taxon>
        <taxon>Leptolyngbya</taxon>
    </lineage>
</organism>
<sequence>MDVSVIGASGDCGREIVSRLVALGALMPTERLQLVGRESGRSAQLLYGLCSDLSDAYAEKAPVLDVALTPADIVADVIVMAAGATVGGEVVSRDKLAATNLPIFETYARAIAQHGYGHEVIIIVTNPVELAVEVFSRHLGRHRVIGVGAYSDSLRFRREIAVDLGVRRQLVQGFVVGEHGEGMVPLWSSVKIHGMTAAELRSARKRLQRDRSISQFPDEVADEKQVVMGYLNQGDIRQAYNYVESLPPDLRVVVKPFVTHLSGAKTIAATANVTIDFLQNLLEGREMVVSGQVQLDGEFYGLRSPFGVPIVVTPFGWTQVVPLQLWAEEADLLQSMAMQLNQRLKSDLEQGQSV</sequence>
<evidence type="ECO:0000256" key="1">
    <source>
        <dbReference type="ARBA" id="ARBA00006054"/>
    </source>
</evidence>
<dbReference type="Gene3D" id="3.40.50.720">
    <property type="entry name" value="NAD(P)-binding Rossmann-like Domain"/>
    <property type="match status" value="1"/>
</dbReference>
<evidence type="ECO:0000313" key="10">
    <source>
        <dbReference type="Proteomes" id="UP000249354"/>
    </source>
</evidence>
<feature type="binding site" evidence="5">
    <location>
        <begin position="124"/>
        <end position="126"/>
    </location>
    <ligand>
        <name>NAD(+)</name>
        <dbReference type="ChEBI" id="CHEBI:57540"/>
    </ligand>
</feature>
<feature type="active site" description="Proton acceptor" evidence="4">
    <location>
        <position position="179"/>
    </location>
</feature>
<feature type="binding site" evidence="5">
    <location>
        <begin position="7"/>
        <end position="13"/>
    </location>
    <ligand>
        <name>NAD(+)</name>
        <dbReference type="ChEBI" id="CHEBI:57540"/>
    </ligand>
</feature>
<evidence type="ECO:0000259" key="7">
    <source>
        <dbReference type="Pfam" id="PF00056"/>
    </source>
</evidence>
<feature type="binding site" evidence="5">
    <location>
        <position position="100"/>
    </location>
    <ligand>
        <name>NAD(+)</name>
        <dbReference type="ChEBI" id="CHEBI:57540"/>
    </ligand>
</feature>
<dbReference type="PANTHER" id="PTHR43128">
    <property type="entry name" value="L-2-HYDROXYCARBOXYLATE DEHYDROGENASE (NAD(P)(+))"/>
    <property type="match status" value="1"/>
</dbReference>
<dbReference type="EMBL" id="QBMC01000088">
    <property type="protein sequence ID" value="PZO15731.1"/>
    <property type="molecule type" value="Genomic_DNA"/>
</dbReference>
<dbReference type="PRINTS" id="PR00086">
    <property type="entry name" value="LLDHDRGNASE"/>
</dbReference>
<dbReference type="Proteomes" id="UP000249354">
    <property type="component" value="Unassembled WGS sequence"/>
</dbReference>
<dbReference type="InterPro" id="IPR001236">
    <property type="entry name" value="Lactate/malate_DH_N"/>
</dbReference>
<accession>A0A2W4VTU5</accession>
<dbReference type="PANTHER" id="PTHR43128:SF16">
    <property type="entry name" value="L-LACTATE DEHYDROGENASE"/>
    <property type="match status" value="1"/>
</dbReference>
<dbReference type="InterPro" id="IPR001557">
    <property type="entry name" value="L-lactate/malate_DH"/>
</dbReference>
<evidence type="ECO:0000256" key="6">
    <source>
        <dbReference type="RuleBase" id="RU003369"/>
    </source>
</evidence>
<dbReference type="InterPro" id="IPR036291">
    <property type="entry name" value="NAD(P)-bd_dom_sf"/>
</dbReference>
<dbReference type="Pfam" id="PF02866">
    <property type="entry name" value="Ldh_1_C"/>
    <property type="match status" value="1"/>
</dbReference>
<dbReference type="SUPFAM" id="SSF51735">
    <property type="entry name" value="NAD(P)-binding Rossmann-fold domains"/>
    <property type="match status" value="1"/>
</dbReference>
<feature type="domain" description="Lactate/malate dehydrogenase C-terminal" evidence="8">
    <location>
        <begin position="266"/>
        <end position="347"/>
    </location>
</feature>
<evidence type="ECO:0000256" key="4">
    <source>
        <dbReference type="PIRSR" id="PIRSR000102-1"/>
    </source>
</evidence>
<dbReference type="PIRSF" id="PIRSF000102">
    <property type="entry name" value="Lac_mal_DH"/>
    <property type="match status" value="1"/>
</dbReference>
<dbReference type="Gene3D" id="3.90.110.10">
    <property type="entry name" value="Lactate dehydrogenase/glycoside hydrolase, family 4, C-terminal"/>
    <property type="match status" value="1"/>
</dbReference>
<reference evidence="10" key="1">
    <citation type="submission" date="2018-04" db="EMBL/GenBank/DDBJ databases">
        <authorList>
            <person name="Cornet L."/>
        </authorList>
    </citation>
    <scope>NUCLEOTIDE SEQUENCE [LARGE SCALE GENOMIC DNA]</scope>
</reference>